<dbReference type="PANTHER" id="PTHR42877">
    <property type="entry name" value="L-ORNITHINE N(5)-MONOOXYGENASE-RELATED"/>
    <property type="match status" value="1"/>
</dbReference>
<dbReference type="PANTHER" id="PTHR42877:SF4">
    <property type="entry name" value="FAD_NAD(P)-BINDING DOMAIN-CONTAINING PROTEIN-RELATED"/>
    <property type="match status" value="1"/>
</dbReference>
<accession>A0A6H2DP66</accession>
<dbReference type="PRINTS" id="PR00368">
    <property type="entry name" value="FADPNR"/>
</dbReference>
<evidence type="ECO:0000313" key="2">
    <source>
        <dbReference type="Proteomes" id="UP000501600"/>
    </source>
</evidence>
<proteinExistence type="predicted"/>
<dbReference type="RefSeq" id="WP_168820446.1">
    <property type="nucleotide sequence ID" value="NZ_CP051217.1"/>
</dbReference>
<gene>
    <name evidence="1" type="ORF">HF685_13515</name>
</gene>
<dbReference type="Proteomes" id="UP000501600">
    <property type="component" value="Chromosome"/>
</dbReference>
<dbReference type="Gene3D" id="3.50.50.60">
    <property type="entry name" value="FAD/NAD(P)-binding domain"/>
    <property type="match status" value="2"/>
</dbReference>
<dbReference type="InterPro" id="IPR036188">
    <property type="entry name" value="FAD/NAD-bd_sf"/>
</dbReference>
<evidence type="ECO:0000313" key="1">
    <source>
        <dbReference type="EMBL" id="QJB70180.1"/>
    </source>
</evidence>
<dbReference type="InterPro" id="IPR051209">
    <property type="entry name" value="FAD-bind_Monooxygenase_sf"/>
</dbReference>
<protein>
    <submittedName>
        <fullName evidence="1">NAD(P)/FAD-dependent oxidoreductase</fullName>
    </submittedName>
</protein>
<dbReference type="SUPFAM" id="SSF51905">
    <property type="entry name" value="FAD/NAD(P)-binding domain"/>
    <property type="match status" value="2"/>
</dbReference>
<reference evidence="1 2" key="1">
    <citation type="submission" date="2020-04" db="EMBL/GenBank/DDBJ databases">
        <title>Genome sequence for Sphingorhabdus sp. strain M1.</title>
        <authorList>
            <person name="Park S.-J."/>
        </authorList>
    </citation>
    <scope>NUCLEOTIDE SEQUENCE [LARGE SCALE GENOMIC DNA]</scope>
    <source>
        <strain evidence="1 2">JK6</strain>
    </source>
</reference>
<dbReference type="AlphaFoldDB" id="A0A6H2DP66"/>
<organism evidence="1 2">
    <name type="scientific">Parasphingorhabdus halotolerans</name>
    <dbReference type="NCBI Taxonomy" id="2725558"/>
    <lineage>
        <taxon>Bacteria</taxon>
        <taxon>Pseudomonadati</taxon>
        <taxon>Pseudomonadota</taxon>
        <taxon>Alphaproteobacteria</taxon>
        <taxon>Sphingomonadales</taxon>
        <taxon>Sphingomonadaceae</taxon>
        <taxon>Parasphingorhabdus</taxon>
    </lineage>
</organism>
<dbReference type="EMBL" id="CP051217">
    <property type="protein sequence ID" value="QJB70180.1"/>
    <property type="molecule type" value="Genomic_DNA"/>
</dbReference>
<name>A0A6H2DP66_9SPHN</name>
<dbReference type="PRINTS" id="PR00411">
    <property type="entry name" value="PNDRDTASEI"/>
</dbReference>
<keyword evidence="2" id="KW-1185">Reference proteome</keyword>
<dbReference type="KEGG" id="phao:HF685_13515"/>
<sequence>MTKRFAIIGAGMSGILAAIKLREAGHENVRIFEKADEIGGTWRDNVYPGLNCDVPAHCYTYEFAPNPEWSALNVSGPEIQEYFKKVVADYNIRPLISFNAEVKRMVWSDGHWDMELSNGESHHADIVIGATGVLHHPRWPDIAGLDSFAGTAMHTARWDNSVDLSGKRIGIIGNGSTGVQMATALGKAGHEIKHFQRSPQWIMPIPAQEYSEAEKAAFRADRAAIDAIRYDEEYWFRVRRFTTAIANPDSLEMAEIEDFCRSNLEQSVVDPILRAKLTPDYRAACKRLIYSPDYYQAAQLPNVETIVGEIERIVPEGIVMEDGTLHEVDILAIATGYHSDRFLRPIEIKGQNGADLEAAWAERCVAYYAIMIPDFPNLFMLNGPTSPVGNFSLIDIAEKQWDYIEQLLAPLLTENAKAVTVTDEALATYEKKRVTAAKNSIFGSGCTSWYLDSTGVPITWPWDYQAFEDAMAKPELEAFEFS</sequence>
<dbReference type="Pfam" id="PF13738">
    <property type="entry name" value="Pyr_redox_3"/>
    <property type="match status" value="1"/>
</dbReference>